<accession>A0A1M7JHW9</accession>
<dbReference type="Gene3D" id="1.10.260.40">
    <property type="entry name" value="lambda repressor-like DNA-binding domains"/>
    <property type="match status" value="1"/>
</dbReference>
<dbReference type="InterPro" id="IPR010982">
    <property type="entry name" value="Lambda_DNA-bd_dom_sf"/>
</dbReference>
<dbReference type="GO" id="GO:0000976">
    <property type="term" value="F:transcription cis-regulatory region binding"/>
    <property type="evidence" value="ECO:0007669"/>
    <property type="project" value="TreeGrafter"/>
</dbReference>
<evidence type="ECO:0000313" key="6">
    <source>
        <dbReference type="Proteomes" id="UP000184121"/>
    </source>
</evidence>
<protein>
    <submittedName>
        <fullName evidence="5">Transcriptional regulator, LacI family</fullName>
    </submittedName>
</protein>
<keyword evidence="1" id="KW-0805">Transcription regulation</keyword>
<dbReference type="CDD" id="cd06267">
    <property type="entry name" value="PBP1_LacI_sugar_binding-like"/>
    <property type="match status" value="1"/>
</dbReference>
<dbReference type="InterPro" id="IPR000843">
    <property type="entry name" value="HTH_LacI"/>
</dbReference>
<gene>
    <name evidence="5" type="ORF">SAMN05444366_3363</name>
</gene>
<evidence type="ECO:0000256" key="3">
    <source>
        <dbReference type="ARBA" id="ARBA00023163"/>
    </source>
</evidence>
<dbReference type="SUPFAM" id="SSF53822">
    <property type="entry name" value="Periplasmic binding protein-like I"/>
    <property type="match status" value="1"/>
</dbReference>
<dbReference type="Gene3D" id="3.40.50.2300">
    <property type="match status" value="2"/>
</dbReference>
<dbReference type="Pfam" id="PF00356">
    <property type="entry name" value="LacI"/>
    <property type="match status" value="1"/>
</dbReference>
<dbReference type="STRING" id="29534.SAMN05444366_3363"/>
<dbReference type="Proteomes" id="UP000184121">
    <property type="component" value="Unassembled WGS sequence"/>
</dbReference>
<keyword evidence="2" id="KW-0238">DNA-binding</keyword>
<dbReference type="PROSITE" id="PS50932">
    <property type="entry name" value="HTH_LACI_2"/>
    <property type="match status" value="1"/>
</dbReference>
<dbReference type="GO" id="GO:0003700">
    <property type="term" value="F:DNA-binding transcription factor activity"/>
    <property type="evidence" value="ECO:0007669"/>
    <property type="project" value="TreeGrafter"/>
</dbReference>
<dbReference type="AlphaFoldDB" id="A0A1M7JHW9"/>
<dbReference type="SUPFAM" id="SSF47413">
    <property type="entry name" value="lambda repressor-like DNA-binding domains"/>
    <property type="match status" value="1"/>
</dbReference>
<sequence length="353" mass="39826">MFKRWNKSIKKLEIKKKTTIKDIGDLLGLTPSAVSKALNNHPRISDKTKKAVQDAAIKLQYQPNFLSSALRKGKSNMVGLIVPRINTNYYSSVIENIEDVLNENGYNVIMAQTNESYNKECKSIDNLLNIQVDGIIASIANETVSFDYYQKIKEKGVPLVLFDRGENDLDVDYIGIDDYNCSHLIVAHLAGQNYKKIAHITGYSHTRIFKNRIRGFRDAMQKFDLPIQENSIIECNLQVEDGRRIMKALLNQEKRPDAIYAASDNAALGALEVLLEEGIQVPEEMAIVGFGNEPFSTIIKPQISTINQFNAEIGKQAALAFLERIKNPEKKVSLNKIILDSELMIRSSSYRKL</sequence>
<evidence type="ECO:0000313" key="5">
    <source>
        <dbReference type="EMBL" id="SHM52536.1"/>
    </source>
</evidence>
<evidence type="ECO:0000256" key="2">
    <source>
        <dbReference type="ARBA" id="ARBA00023125"/>
    </source>
</evidence>
<evidence type="ECO:0000256" key="1">
    <source>
        <dbReference type="ARBA" id="ARBA00023015"/>
    </source>
</evidence>
<keyword evidence="6" id="KW-1185">Reference proteome</keyword>
<keyword evidence="3" id="KW-0804">Transcription</keyword>
<reference evidence="6" key="1">
    <citation type="submission" date="2016-11" db="EMBL/GenBank/DDBJ databases">
        <authorList>
            <person name="Varghese N."/>
            <person name="Submissions S."/>
        </authorList>
    </citation>
    <scope>NUCLEOTIDE SEQUENCE [LARGE SCALE GENOMIC DNA]</scope>
    <source>
        <strain evidence="6">DSM 1811</strain>
    </source>
</reference>
<dbReference type="EMBL" id="FRBY01000005">
    <property type="protein sequence ID" value="SHM52536.1"/>
    <property type="molecule type" value="Genomic_DNA"/>
</dbReference>
<dbReference type="CDD" id="cd01392">
    <property type="entry name" value="HTH_LacI"/>
    <property type="match status" value="1"/>
</dbReference>
<dbReference type="InterPro" id="IPR028082">
    <property type="entry name" value="Peripla_BP_I"/>
</dbReference>
<dbReference type="PANTHER" id="PTHR30146">
    <property type="entry name" value="LACI-RELATED TRANSCRIPTIONAL REPRESSOR"/>
    <property type="match status" value="1"/>
</dbReference>
<name>A0A1M7JHW9_9FLAO</name>
<organism evidence="5 6">
    <name type="scientific">Flavobacterium saccharophilum</name>
    <dbReference type="NCBI Taxonomy" id="29534"/>
    <lineage>
        <taxon>Bacteria</taxon>
        <taxon>Pseudomonadati</taxon>
        <taxon>Bacteroidota</taxon>
        <taxon>Flavobacteriia</taxon>
        <taxon>Flavobacteriales</taxon>
        <taxon>Flavobacteriaceae</taxon>
        <taxon>Flavobacterium</taxon>
    </lineage>
</organism>
<dbReference type="Pfam" id="PF00532">
    <property type="entry name" value="Peripla_BP_1"/>
    <property type="match status" value="1"/>
</dbReference>
<dbReference type="SMART" id="SM00354">
    <property type="entry name" value="HTH_LACI"/>
    <property type="match status" value="1"/>
</dbReference>
<feature type="domain" description="HTH lacI-type" evidence="4">
    <location>
        <begin position="18"/>
        <end position="72"/>
    </location>
</feature>
<dbReference type="InterPro" id="IPR001761">
    <property type="entry name" value="Peripla_BP/Lac1_sug-bd_dom"/>
</dbReference>
<dbReference type="PANTHER" id="PTHR30146:SF109">
    <property type="entry name" value="HTH-TYPE TRANSCRIPTIONAL REGULATOR GALS"/>
    <property type="match status" value="1"/>
</dbReference>
<proteinExistence type="predicted"/>
<evidence type="ECO:0000259" key="4">
    <source>
        <dbReference type="PROSITE" id="PS50932"/>
    </source>
</evidence>